<dbReference type="Pfam" id="PF05164">
    <property type="entry name" value="ZapA"/>
    <property type="match status" value="1"/>
</dbReference>
<dbReference type="AlphaFoldDB" id="A0A1V6C5R0"/>
<comment type="caution">
    <text evidence="1">The sequence shown here is derived from an EMBL/GenBank/DDBJ whole genome shotgun (WGS) entry which is preliminary data.</text>
</comment>
<dbReference type="InterPro" id="IPR007838">
    <property type="entry name" value="Cell_div_ZapA-like"/>
</dbReference>
<dbReference type="InterPro" id="IPR036192">
    <property type="entry name" value="Cell_div_ZapA-like_sf"/>
</dbReference>
<keyword evidence="1" id="KW-0131">Cell cycle</keyword>
<dbReference type="Proteomes" id="UP000485562">
    <property type="component" value="Unassembled WGS sequence"/>
</dbReference>
<protein>
    <submittedName>
        <fullName evidence="1">Cell division protein ZapA</fullName>
    </submittedName>
</protein>
<name>A0A1V6C5R0_UNCT6</name>
<dbReference type="SUPFAM" id="SSF102829">
    <property type="entry name" value="Cell division protein ZapA-like"/>
    <property type="match status" value="1"/>
</dbReference>
<reference evidence="1" key="1">
    <citation type="submission" date="2017-02" db="EMBL/GenBank/DDBJ databases">
        <title>Delving into the versatile metabolic prowess of the omnipresent phylum Bacteroidetes.</title>
        <authorList>
            <person name="Nobu M.K."/>
            <person name="Mei R."/>
            <person name="Narihiro T."/>
            <person name="Kuroda K."/>
            <person name="Liu W.-T."/>
        </authorList>
    </citation>
    <scope>NUCLEOTIDE SEQUENCE</scope>
    <source>
        <strain evidence="1">ADurb.Bin131</strain>
    </source>
</reference>
<dbReference type="GO" id="GO:0051301">
    <property type="term" value="P:cell division"/>
    <property type="evidence" value="ECO:0007669"/>
    <property type="project" value="UniProtKB-KW"/>
</dbReference>
<proteinExistence type="predicted"/>
<evidence type="ECO:0000313" key="1">
    <source>
        <dbReference type="EMBL" id="OQB72195.1"/>
    </source>
</evidence>
<organism evidence="1">
    <name type="scientific">candidate division TA06 bacterium ADurb.Bin131</name>
    <dbReference type="NCBI Taxonomy" id="1852827"/>
    <lineage>
        <taxon>Bacteria</taxon>
        <taxon>Bacteria division TA06</taxon>
    </lineage>
</organism>
<accession>A0A1V6C5R0</accession>
<dbReference type="EMBL" id="MWDQ01000138">
    <property type="protein sequence ID" value="OQB72195.1"/>
    <property type="molecule type" value="Genomic_DNA"/>
</dbReference>
<gene>
    <name evidence="1" type="ORF">BWX89_01439</name>
</gene>
<keyword evidence="1" id="KW-0132">Cell division</keyword>
<sequence length="99" mass="11401">MKKYQINILGRNCTIATDKDELSMRRIEKEINEQLALLKTSMPHADNLDLCIVCLFLLSERIDVLQKSIEKMKESSLKAKVILASLRKEVEREIKGLNV</sequence>